<dbReference type="GO" id="GO:0008360">
    <property type="term" value="P:regulation of cell shape"/>
    <property type="evidence" value="ECO:0007669"/>
    <property type="project" value="UniProtKB-KW"/>
</dbReference>
<dbReference type="Gene3D" id="3.90.190.20">
    <property type="entry name" value="Mur ligase, C-terminal domain"/>
    <property type="match status" value="1"/>
</dbReference>
<evidence type="ECO:0000313" key="13">
    <source>
        <dbReference type="Proteomes" id="UP000005697"/>
    </source>
</evidence>
<comment type="caution">
    <text evidence="12">The sequence shown here is derived from an EMBL/GenBank/DDBJ whole genome shotgun (WGS) entry which is preliminary data.</text>
</comment>
<dbReference type="SUPFAM" id="SSF53623">
    <property type="entry name" value="MurD-like peptide ligases, catalytic domain"/>
    <property type="match status" value="1"/>
</dbReference>
<evidence type="ECO:0000259" key="11">
    <source>
        <dbReference type="Pfam" id="PF08245"/>
    </source>
</evidence>
<dbReference type="PANTHER" id="PTHR43692">
    <property type="entry name" value="UDP-N-ACETYLMURAMOYLALANINE--D-GLUTAMATE LIGASE"/>
    <property type="match status" value="1"/>
</dbReference>
<dbReference type="InterPro" id="IPR036565">
    <property type="entry name" value="Mur-like_cat_sf"/>
</dbReference>
<keyword evidence="7 8" id="KW-0132">Cell division</keyword>
<proteinExistence type="inferred from homology"/>
<organism evidence="12 13">
    <name type="scientific">Prevotella multiformis DSM 16608</name>
    <dbReference type="NCBI Taxonomy" id="888743"/>
    <lineage>
        <taxon>Bacteria</taxon>
        <taxon>Pseudomonadati</taxon>
        <taxon>Bacteroidota</taxon>
        <taxon>Bacteroidia</taxon>
        <taxon>Bacteroidales</taxon>
        <taxon>Prevotellaceae</taxon>
        <taxon>Prevotella</taxon>
    </lineage>
</organism>
<evidence type="ECO:0000313" key="12">
    <source>
        <dbReference type="EMBL" id="EGC19999.1"/>
    </source>
</evidence>
<dbReference type="GO" id="GO:0005737">
    <property type="term" value="C:cytoplasm"/>
    <property type="evidence" value="ECO:0007669"/>
    <property type="project" value="UniProtKB-SubCell"/>
</dbReference>
<dbReference type="Pfam" id="PF02875">
    <property type="entry name" value="Mur_ligase_C"/>
    <property type="match status" value="1"/>
</dbReference>
<dbReference type="Gene3D" id="3.40.50.720">
    <property type="entry name" value="NAD(P)-binding Rossmann-like Domain"/>
    <property type="match status" value="1"/>
</dbReference>
<evidence type="ECO:0000256" key="2">
    <source>
        <dbReference type="ARBA" id="ARBA00004752"/>
    </source>
</evidence>
<dbReference type="STRING" id="888743.HMPREF9141_1484"/>
<feature type="domain" description="Mur ligase central" evidence="11">
    <location>
        <begin position="162"/>
        <end position="338"/>
    </location>
</feature>
<dbReference type="Pfam" id="PF08245">
    <property type="entry name" value="Mur_ligase_M"/>
    <property type="match status" value="1"/>
</dbReference>
<dbReference type="Proteomes" id="UP000005697">
    <property type="component" value="Unassembled WGS sequence"/>
</dbReference>
<evidence type="ECO:0000256" key="5">
    <source>
        <dbReference type="ARBA" id="ARBA00022741"/>
    </source>
</evidence>
<name>F0F7B7_9BACT</name>
<dbReference type="Gene3D" id="3.40.1190.10">
    <property type="entry name" value="Mur-like, catalytic domain"/>
    <property type="match status" value="1"/>
</dbReference>
<keyword evidence="7 8" id="KW-0573">Peptidoglycan synthesis</keyword>
<dbReference type="PANTHER" id="PTHR43692:SF1">
    <property type="entry name" value="UDP-N-ACETYLMURAMOYLALANINE--D-GLUTAMATE LIGASE"/>
    <property type="match status" value="1"/>
</dbReference>
<feature type="domain" description="Mur ligase C-terminal" evidence="10">
    <location>
        <begin position="362"/>
        <end position="474"/>
    </location>
</feature>
<feature type="region of interest" description="Disordered" evidence="9">
    <location>
        <begin position="1"/>
        <end position="51"/>
    </location>
</feature>
<dbReference type="AlphaFoldDB" id="F0F7B7"/>
<evidence type="ECO:0000256" key="4">
    <source>
        <dbReference type="ARBA" id="ARBA00022598"/>
    </source>
</evidence>
<evidence type="ECO:0000259" key="10">
    <source>
        <dbReference type="Pfam" id="PF02875"/>
    </source>
</evidence>
<evidence type="ECO:0000256" key="3">
    <source>
        <dbReference type="ARBA" id="ARBA00022490"/>
    </source>
</evidence>
<keyword evidence="13" id="KW-1185">Reference proteome</keyword>
<keyword evidence="3 7" id="KW-0963">Cytoplasm</keyword>
<dbReference type="SUPFAM" id="SSF53244">
    <property type="entry name" value="MurD-like peptide ligases, peptide-binding domain"/>
    <property type="match status" value="1"/>
</dbReference>
<protein>
    <recommendedName>
        <fullName evidence="7 8">UDP-N-acetylmuramoylalanine--D-glutamate ligase</fullName>
        <ecNumber evidence="7 8">6.3.2.9</ecNumber>
    </recommendedName>
    <alternativeName>
        <fullName evidence="7">D-glutamic acid-adding enzyme</fullName>
    </alternativeName>
    <alternativeName>
        <fullName evidence="7">UDP-N-acetylmuramoyl-L-alanyl-D-glutamate synthetase</fullName>
    </alternativeName>
</protein>
<dbReference type="HOGENOM" id="CLU_032540_0_0_10"/>
<keyword evidence="6 7" id="KW-0067">ATP-binding</keyword>
<comment type="similarity">
    <text evidence="7">Belongs to the MurCDEF family.</text>
</comment>
<dbReference type="SUPFAM" id="SSF51984">
    <property type="entry name" value="MurCD N-terminal domain"/>
    <property type="match status" value="1"/>
</dbReference>
<comment type="pathway">
    <text evidence="2 7 8">Cell wall biogenesis; peptidoglycan biosynthesis.</text>
</comment>
<keyword evidence="4 7" id="KW-0436">Ligase</keyword>
<dbReference type="GO" id="GO:0009252">
    <property type="term" value="P:peptidoglycan biosynthetic process"/>
    <property type="evidence" value="ECO:0007669"/>
    <property type="project" value="UniProtKB-UniRule"/>
</dbReference>
<dbReference type="GO" id="GO:0005524">
    <property type="term" value="F:ATP binding"/>
    <property type="evidence" value="ECO:0007669"/>
    <property type="project" value="UniProtKB-UniRule"/>
</dbReference>
<dbReference type="HAMAP" id="MF_00639">
    <property type="entry name" value="MurD"/>
    <property type="match status" value="1"/>
</dbReference>
<dbReference type="InterPro" id="IPR005762">
    <property type="entry name" value="MurD"/>
</dbReference>
<feature type="compositionally biased region" description="Basic and acidic residues" evidence="9">
    <location>
        <begin position="42"/>
        <end position="51"/>
    </location>
</feature>
<dbReference type="eggNOG" id="COG0771">
    <property type="taxonomic scope" value="Bacteria"/>
</dbReference>
<dbReference type="EMBL" id="AEWX01000021">
    <property type="protein sequence ID" value="EGC19999.1"/>
    <property type="molecule type" value="Genomic_DNA"/>
</dbReference>
<evidence type="ECO:0000256" key="1">
    <source>
        <dbReference type="ARBA" id="ARBA00004496"/>
    </source>
</evidence>
<dbReference type="InterPro" id="IPR013221">
    <property type="entry name" value="Mur_ligase_cen"/>
</dbReference>
<gene>
    <name evidence="7 12" type="primary">murD</name>
    <name evidence="12" type="ORF">HMPREF9141_1484</name>
</gene>
<dbReference type="GO" id="GO:0008764">
    <property type="term" value="F:UDP-N-acetylmuramoylalanine-D-glutamate ligase activity"/>
    <property type="evidence" value="ECO:0007669"/>
    <property type="project" value="UniProtKB-UniRule"/>
</dbReference>
<reference evidence="12 13" key="1">
    <citation type="submission" date="2011-01" db="EMBL/GenBank/DDBJ databases">
        <authorList>
            <person name="Muzny D."/>
            <person name="Qin X."/>
            <person name="Deng J."/>
            <person name="Jiang H."/>
            <person name="Liu Y."/>
            <person name="Qu J."/>
            <person name="Song X.-Z."/>
            <person name="Zhang L."/>
            <person name="Thornton R."/>
            <person name="Coyle M."/>
            <person name="Francisco L."/>
            <person name="Jackson L."/>
            <person name="Javaid M."/>
            <person name="Korchina V."/>
            <person name="Kovar C."/>
            <person name="Mata R."/>
            <person name="Mathew T."/>
            <person name="Ngo R."/>
            <person name="Nguyen L."/>
            <person name="Nguyen N."/>
            <person name="Okwuonu G."/>
            <person name="Ongeri F."/>
            <person name="Pham C."/>
            <person name="Simmons D."/>
            <person name="Wilczek-Boney K."/>
            <person name="Hale W."/>
            <person name="Jakkamsetti A."/>
            <person name="Pham P."/>
            <person name="Ruth R."/>
            <person name="San Lucas F."/>
            <person name="Warren J."/>
            <person name="Zhang J."/>
            <person name="Zhao Z."/>
            <person name="Zhou C."/>
            <person name="Zhu D."/>
            <person name="Lee S."/>
            <person name="Bess C."/>
            <person name="Blankenburg K."/>
            <person name="Forbes L."/>
            <person name="Fu Q."/>
            <person name="Gubbala S."/>
            <person name="Hirani K."/>
            <person name="Jayaseelan J.C."/>
            <person name="Lara F."/>
            <person name="Munidasa M."/>
            <person name="Palculict T."/>
            <person name="Patil S."/>
            <person name="Pu L.-L."/>
            <person name="Saada N."/>
            <person name="Tang L."/>
            <person name="Weissenberger G."/>
            <person name="Zhu Y."/>
            <person name="Hemphill L."/>
            <person name="Shang Y."/>
            <person name="Youmans B."/>
            <person name="Ayvaz T."/>
            <person name="Ross M."/>
            <person name="Santibanez J."/>
            <person name="Aqrawi P."/>
            <person name="Gross S."/>
            <person name="Joshi V."/>
            <person name="Fowler G."/>
            <person name="Nazareth L."/>
            <person name="Reid J."/>
            <person name="Worley K."/>
            <person name="Petrosino J."/>
            <person name="Highlander S."/>
            <person name="Gibbs R."/>
        </authorList>
    </citation>
    <scope>NUCLEOTIDE SEQUENCE [LARGE SCALE GENOMIC DNA]</scope>
    <source>
        <strain evidence="12 13">DSM 16608</strain>
    </source>
</reference>
<dbReference type="GO" id="GO:0071555">
    <property type="term" value="P:cell wall organization"/>
    <property type="evidence" value="ECO:0007669"/>
    <property type="project" value="UniProtKB-KW"/>
</dbReference>
<sequence>MSAYTGNGIPDRLGTGFPTAGNVIPDGREQEYRRRGTFSGRTEGRQNKCKERKRDMKRIVILGAGESGAGAAVLAKKEGFDVFVSDMSAIKDKYKKLLDDHGIEWEEKHHTEEKILNADEIIKSPGIPKEAPMIQKLMAKGTHIISEIEFAGRYTDSKMICITGSNGKTTTTSLIYHIFKDAGYDAGLAGNIGNSLALQVAEDPHAYYIIELSSFQLDNMYDFRANIAILLNITPDHLDRYDFKFENYADAKMRIIQNQTKDDSFIYWNDDPVIKKELEKFDVHAVCYPFSELKENGSIGYIEEGQYKIEKPEPFNMEQEDLSLTGRHNIYNSLAAGIASGISGIRKENIRKSLSDFPGVEHRLEKVCKVAGVQYINDSKATNVDACWYALESMRTPTILILGGKDKGNDYDPIKELVREKCAGLVYLGADNKKLHDNFDSLGIPVCDTHSMKDCVAACASMAKPGDTVLLSPCCASFDLFKNMEDRGDQFKSLVRAL</sequence>
<keyword evidence="7 8" id="KW-0961">Cell wall biogenesis/degradation</keyword>
<dbReference type="InterPro" id="IPR036615">
    <property type="entry name" value="Mur_ligase_C_dom_sf"/>
</dbReference>
<feature type="binding site" evidence="7">
    <location>
        <begin position="164"/>
        <end position="170"/>
    </location>
    <ligand>
        <name>ATP</name>
        <dbReference type="ChEBI" id="CHEBI:30616"/>
    </ligand>
</feature>
<dbReference type="InterPro" id="IPR004101">
    <property type="entry name" value="Mur_ligase_C"/>
</dbReference>
<keyword evidence="7 8" id="KW-0131">Cell cycle</keyword>
<keyword evidence="5 7" id="KW-0547">Nucleotide-binding</keyword>
<comment type="catalytic activity">
    <reaction evidence="7 8">
        <text>UDP-N-acetyl-alpha-D-muramoyl-L-alanine + D-glutamate + ATP = UDP-N-acetyl-alpha-D-muramoyl-L-alanyl-D-glutamate + ADP + phosphate + H(+)</text>
        <dbReference type="Rhea" id="RHEA:16429"/>
        <dbReference type="ChEBI" id="CHEBI:15378"/>
        <dbReference type="ChEBI" id="CHEBI:29986"/>
        <dbReference type="ChEBI" id="CHEBI:30616"/>
        <dbReference type="ChEBI" id="CHEBI:43474"/>
        <dbReference type="ChEBI" id="CHEBI:83898"/>
        <dbReference type="ChEBI" id="CHEBI:83900"/>
        <dbReference type="ChEBI" id="CHEBI:456216"/>
        <dbReference type="EC" id="6.3.2.9"/>
    </reaction>
</comment>
<dbReference type="GO" id="GO:0051301">
    <property type="term" value="P:cell division"/>
    <property type="evidence" value="ECO:0007669"/>
    <property type="project" value="UniProtKB-KW"/>
</dbReference>
<dbReference type="UniPathway" id="UPA00219"/>
<evidence type="ECO:0000256" key="9">
    <source>
        <dbReference type="SAM" id="MobiDB-lite"/>
    </source>
</evidence>
<dbReference type="NCBIfam" id="TIGR01087">
    <property type="entry name" value="murD"/>
    <property type="match status" value="1"/>
</dbReference>
<dbReference type="EC" id="6.3.2.9" evidence="7 8"/>
<dbReference type="Pfam" id="PF21377">
    <property type="entry name" value="MurD_N"/>
    <property type="match status" value="1"/>
</dbReference>
<evidence type="ECO:0000256" key="6">
    <source>
        <dbReference type="ARBA" id="ARBA00022840"/>
    </source>
</evidence>
<keyword evidence="7 8" id="KW-0133">Cell shape</keyword>
<accession>F0F7B7</accession>
<evidence type="ECO:0000256" key="7">
    <source>
        <dbReference type="HAMAP-Rule" id="MF_00639"/>
    </source>
</evidence>
<comment type="subcellular location">
    <subcellularLocation>
        <location evidence="1 7 8">Cytoplasm</location>
    </subcellularLocation>
</comment>
<evidence type="ECO:0000256" key="8">
    <source>
        <dbReference type="RuleBase" id="RU003664"/>
    </source>
</evidence>
<comment type="function">
    <text evidence="7 8">Cell wall formation. Catalyzes the addition of glutamate to the nucleotide precursor UDP-N-acetylmuramoyl-L-alanine (UMA).</text>
</comment>